<dbReference type="Proteomes" id="UP000466442">
    <property type="component" value="Unassembled WGS sequence"/>
</dbReference>
<comment type="caution">
    <text evidence="4">The sequence shown here is derived from an EMBL/GenBank/DDBJ whole genome shotgun (WGS) entry which is preliminary data.</text>
</comment>
<organism evidence="4 5">
    <name type="scientific">Apolygus lucorum</name>
    <name type="common">Small green plant bug</name>
    <name type="synonym">Lygocoris lucorum</name>
    <dbReference type="NCBI Taxonomy" id="248454"/>
    <lineage>
        <taxon>Eukaryota</taxon>
        <taxon>Metazoa</taxon>
        <taxon>Ecdysozoa</taxon>
        <taxon>Arthropoda</taxon>
        <taxon>Hexapoda</taxon>
        <taxon>Insecta</taxon>
        <taxon>Pterygota</taxon>
        <taxon>Neoptera</taxon>
        <taxon>Paraneoptera</taxon>
        <taxon>Hemiptera</taxon>
        <taxon>Heteroptera</taxon>
        <taxon>Panheteroptera</taxon>
        <taxon>Cimicomorpha</taxon>
        <taxon>Miridae</taxon>
        <taxon>Mirini</taxon>
        <taxon>Apolygus</taxon>
    </lineage>
</organism>
<feature type="domain" description="PiggyBac transposable element-derived protein" evidence="3">
    <location>
        <begin position="112"/>
        <end position="461"/>
    </location>
</feature>
<dbReference type="Pfam" id="PF13843">
    <property type="entry name" value="DDE_Tnp_1_7"/>
    <property type="match status" value="1"/>
</dbReference>
<protein>
    <submittedName>
        <fullName evidence="4">Uncharacterized protein</fullName>
    </submittedName>
</protein>
<feature type="domain" description="PiggyBac transposable element-derived protein 4 C-terminal zinc-finger" evidence="2">
    <location>
        <begin position="511"/>
        <end position="559"/>
    </location>
</feature>
<proteinExistence type="predicted"/>
<dbReference type="EMBL" id="WIXP02000007">
    <property type="protein sequence ID" value="KAF6207752.1"/>
    <property type="molecule type" value="Genomic_DNA"/>
</dbReference>
<dbReference type="PANTHER" id="PTHR46599">
    <property type="entry name" value="PIGGYBAC TRANSPOSABLE ELEMENT-DERIVED PROTEIN 4"/>
    <property type="match status" value="1"/>
</dbReference>
<dbReference type="PANTHER" id="PTHR46599:SF3">
    <property type="entry name" value="PIGGYBAC TRANSPOSABLE ELEMENT-DERIVED PROTEIN 4"/>
    <property type="match status" value="1"/>
</dbReference>
<accession>A0A6A4JHI4</accession>
<evidence type="ECO:0000259" key="2">
    <source>
        <dbReference type="Pfam" id="PF13842"/>
    </source>
</evidence>
<gene>
    <name evidence="4" type="ORF">GE061_016200</name>
</gene>
<evidence type="ECO:0000256" key="1">
    <source>
        <dbReference type="SAM" id="MobiDB-lite"/>
    </source>
</evidence>
<sequence>MEEFRHNDAAGPSSLEKKRKTVDDMIPQDLLEIYQDIQSDSDCEQIVLSESESDSGESEDAGSSCETDVEAEREDLSLLNGVQSWTDEPLPKKTVELRDKPALLVRPGRDEPVGYFELYADPEFYQTIVTNTNEFGAGSKDETEKLPEWKELTEQEMRVFVGLVLHMGHIQIPHLADYWNKDPLLNMSCFSSHMSRSRFLMILKCLRFAPEKPHNSADGSQMFRFTPLLNHFNRRLKAVYLPSRDLTLDVPITLHKGRVVLSHDPRGKGGRHGIRLYTLTDSYGLAVKCSVYDRDEDGAPKTKTSVDDVVLELVAERQHLGHSLYLGEYYTSHSLAVRLKDVGIYCTGPLRSDRLPRGFAVQNLKQGQLVCKQAQGVSLCKWKDRRHILYLTSEPDERLIDIRSKGKVKKRPRGLVDHDRKLINARREDDIFDCYPCERTQLRWYKKFAIHVIQMMVLNAYRLYTVQHPDHRTTFLEFRLSVVRRLLSLEKALATPRCLGLGTACHLPTKHPANDRGKALRKRCKLCYSLGKRKDTTYCCPQCPDTPALCLQPCFARFHHSDLLT</sequence>
<keyword evidence="5" id="KW-1185">Reference proteome</keyword>
<feature type="region of interest" description="Disordered" evidence="1">
    <location>
        <begin position="47"/>
        <end position="72"/>
    </location>
</feature>
<feature type="region of interest" description="Disordered" evidence="1">
    <location>
        <begin position="1"/>
        <end position="22"/>
    </location>
</feature>
<evidence type="ECO:0000313" key="4">
    <source>
        <dbReference type="EMBL" id="KAF6207752.1"/>
    </source>
</evidence>
<evidence type="ECO:0000259" key="3">
    <source>
        <dbReference type="Pfam" id="PF13843"/>
    </source>
</evidence>
<dbReference type="InterPro" id="IPR029526">
    <property type="entry name" value="PGBD"/>
</dbReference>
<reference evidence="4" key="1">
    <citation type="journal article" date="2021" name="Mol. Ecol. Resour.">
        <title>Apolygus lucorum genome provides insights into omnivorousness and mesophyll feeding.</title>
        <authorList>
            <person name="Liu Y."/>
            <person name="Liu H."/>
            <person name="Wang H."/>
            <person name="Huang T."/>
            <person name="Liu B."/>
            <person name="Yang B."/>
            <person name="Yin L."/>
            <person name="Li B."/>
            <person name="Zhang Y."/>
            <person name="Zhang S."/>
            <person name="Jiang F."/>
            <person name="Zhang X."/>
            <person name="Ren Y."/>
            <person name="Wang B."/>
            <person name="Wang S."/>
            <person name="Lu Y."/>
            <person name="Wu K."/>
            <person name="Fan W."/>
            <person name="Wang G."/>
        </authorList>
    </citation>
    <scope>NUCLEOTIDE SEQUENCE</scope>
    <source>
        <strain evidence="4">12Hb</strain>
    </source>
</reference>
<dbReference type="Pfam" id="PF13842">
    <property type="entry name" value="zf-Tnp_2"/>
    <property type="match status" value="1"/>
</dbReference>
<dbReference type="AlphaFoldDB" id="A0A6A4JHI4"/>
<dbReference type="InterPro" id="IPR032718">
    <property type="entry name" value="PGBD4_Znf_C"/>
</dbReference>
<dbReference type="OrthoDB" id="6626753at2759"/>
<evidence type="ECO:0000313" key="5">
    <source>
        <dbReference type="Proteomes" id="UP000466442"/>
    </source>
</evidence>
<feature type="compositionally biased region" description="Acidic residues" evidence="1">
    <location>
        <begin position="51"/>
        <end position="60"/>
    </location>
</feature>
<name>A0A6A4JHI4_APOLU</name>